<dbReference type="SUPFAM" id="SSF55797">
    <property type="entry name" value="PR-1-like"/>
    <property type="match status" value="2"/>
</dbReference>
<gene>
    <name evidence="2" type="ORF">OESDEN_07466</name>
</gene>
<dbReference type="Pfam" id="PF00188">
    <property type="entry name" value="CAP"/>
    <property type="match status" value="2"/>
</dbReference>
<evidence type="ECO:0000259" key="1">
    <source>
        <dbReference type="SMART" id="SM00198"/>
    </source>
</evidence>
<evidence type="ECO:0000313" key="3">
    <source>
        <dbReference type="Proteomes" id="UP000053660"/>
    </source>
</evidence>
<dbReference type="AlphaFoldDB" id="A0A0B1T611"/>
<dbReference type="GO" id="GO:0005576">
    <property type="term" value="C:extracellular region"/>
    <property type="evidence" value="ECO:0007669"/>
    <property type="project" value="InterPro"/>
</dbReference>
<dbReference type="OrthoDB" id="5874910at2759"/>
<reference evidence="2 3" key="1">
    <citation type="submission" date="2014-03" db="EMBL/GenBank/DDBJ databases">
        <title>Draft genome of the hookworm Oesophagostomum dentatum.</title>
        <authorList>
            <person name="Mitreva M."/>
        </authorList>
    </citation>
    <scope>NUCLEOTIDE SEQUENCE [LARGE SCALE GENOMIC DNA]</scope>
    <source>
        <strain evidence="2 3">OD-Hann</strain>
    </source>
</reference>
<evidence type="ECO:0000313" key="2">
    <source>
        <dbReference type="EMBL" id="KHJ92639.1"/>
    </source>
</evidence>
<organism evidence="2 3">
    <name type="scientific">Oesophagostomum dentatum</name>
    <name type="common">Nodular worm</name>
    <dbReference type="NCBI Taxonomy" id="61180"/>
    <lineage>
        <taxon>Eukaryota</taxon>
        <taxon>Metazoa</taxon>
        <taxon>Ecdysozoa</taxon>
        <taxon>Nematoda</taxon>
        <taxon>Chromadorea</taxon>
        <taxon>Rhabditida</taxon>
        <taxon>Rhabditina</taxon>
        <taxon>Rhabditomorpha</taxon>
        <taxon>Strongyloidea</taxon>
        <taxon>Strongylidae</taxon>
        <taxon>Oesophagostomum</taxon>
    </lineage>
</organism>
<dbReference type="InterPro" id="IPR014044">
    <property type="entry name" value="CAP_dom"/>
</dbReference>
<dbReference type="InterPro" id="IPR001283">
    <property type="entry name" value="CRISP-related"/>
</dbReference>
<dbReference type="InterPro" id="IPR035940">
    <property type="entry name" value="CAP_sf"/>
</dbReference>
<dbReference type="PROSITE" id="PS01009">
    <property type="entry name" value="CRISP_1"/>
    <property type="match status" value="1"/>
</dbReference>
<dbReference type="CDD" id="cd05380">
    <property type="entry name" value="CAP_euk"/>
    <property type="match status" value="2"/>
</dbReference>
<keyword evidence="3" id="KW-1185">Reference proteome</keyword>
<dbReference type="InterPro" id="IPR018244">
    <property type="entry name" value="Allrgn_V5/Tpx1_CS"/>
</dbReference>
<name>A0A0B1T611_OESDE</name>
<dbReference type="PRINTS" id="PR00837">
    <property type="entry name" value="V5TPXLIKE"/>
</dbReference>
<proteinExistence type="predicted"/>
<sequence length="387" mass="43409">MTDAEREVFLNYHNEARRRVAKGTEPNKVGTLNPARNMYKLAINKDCSYPGKSLNIWHDLPINLDIRYNHKGFPNRTSAIEQVLGDWWSAAKLYGVSDKFNRYIEEVLASFAKMVLSKITKLGCAYKACNDGNMATVCLYNEMATTLGLQMWQTGKACESGSDCTTYDNSSCDDGLCVKDGKIEGEEQGEEKISETSFAMRLRKEEKVVQFFLKEENISRSSLARGLEKDGLGGNAPKASKMLKMVYDCEVEASAMKNAQQCIFEHSEGKFGENLFMTSELNADKASQEWWDELKKYGVGQENILTQELFYSTNQIGHYTQMAWETSYKLGCAVQHCADMTYVVCQYSPAGNALNRLIYTIGEPCQNDDGCPGSYTCSKEEGLCNVV</sequence>
<dbReference type="Proteomes" id="UP000053660">
    <property type="component" value="Unassembled WGS sequence"/>
</dbReference>
<dbReference type="Gene3D" id="3.40.33.10">
    <property type="entry name" value="CAP"/>
    <property type="match status" value="2"/>
</dbReference>
<dbReference type="PANTHER" id="PTHR10334">
    <property type="entry name" value="CYSTEINE-RICH SECRETORY PROTEIN-RELATED"/>
    <property type="match status" value="1"/>
</dbReference>
<dbReference type="EMBL" id="KN551228">
    <property type="protein sequence ID" value="KHJ92639.1"/>
    <property type="molecule type" value="Genomic_DNA"/>
</dbReference>
<feature type="domain" description="SCP" evidence="1">
    <location>
        <begin position="4"/>
        <end position="144"/>
    </location>
</feature>
<accession>A0A0B1T611</accession>
<feature type="domain" description="SCP" evidence="1">
    <location>
        <begin position="207"/>
        <end position="355"/>
    </location>
</feature>
<protein>
    <submittedName>
        <fullName evidence="2">SCP-like protein</fullName>
    </submittedName>
</protein>
<dbReference type="SMART" id="SM00198">
    <property type="entry name" value="SCP"/>
    <property type="match status" value="2"/>
</dbReference>